<accession>A0A917GB30</accession>
<organism evidence="1 2">
    <name type="scientific">Lysinibacillus alkalisoli</name>
    <dbReference type="NCBI Taxonomy" id="1911548"/>
    <lineage>
        <taxon>Bacteria</taxon>
        <taxon>Bacillati</taxon>
        <taxon>Bacillota</taxon>
        <taxon>Bacilli</taxon>
        <taxon>Bacillales</taxon>
        <taxon>Bacillaceae</taxon>
        <taxon>Lysinibacillus</taxon>
    </lineage>
</organism>
<reference evidence="1" key="2">
    <citation type="submission" date="2020-09" db="EMBL/GenBank/DDBJ databases">
        <authorList>
            <person name="Sun Q."/>
            <person name="Zhou Y."/>
        </authorList>
    </citation>
    <scope>NUCLEOTIDE SEQUENCE</scope>
    <source>
        <strain evidence="1">CGMCC 1.15760</strain>
    </source>
</reference>
<dbReference type="EMBL" id="BMJT01000020">
    <property type="protein sequence ID" value="GGG34224.1"/>
    <property type="molecule type" value="Genomic_DNA"/>
</dbReference>
<sequence length="134" mass="15969">MFEVDINTLFTSKKYKLSEKRLFLTAVVQKTIYSKNIFPKNSDLYNYIYLFESLYKLDEKDKFKPYLYDSRTQLAARICRLIISKDDLEVEKELMEFHAKLYGADSLSNTDKKIKKDNNSSLLKDIINNRNREE</sequence>
<dbReference type="Proteomes" id="UP000616608">
    <property type="component" value="Unassembled WGS sequence"/>
</dbReference>
<keyword evidence="2" id="KW-1185">Reference proteome</keyword>
<protein>
    <submittedName>
        <fullName evidence="1">Uncharacterized protein</fullName>
    </submittedName>
</protein>
<reference evidence="1" key="1">
    <citation type="journal article" date="2014" name="Int. J. Syst. Evol. Microbiol.">
        <title>Complete genome sequence of Corynebacterium casei LMG S-19264T (=DSM 44701T), isolated from a smear-ripened cheese.</title>
        <authorList>
            <consortium name="US DOE Joint Genome Institute (JGI-PGF)"/>
            <person name="Walter F."/>
            <person name="Albersmeier A."/>
            <person name="Kalinowski J."/>
            <person name="Ruckert C."/>
        </authorList>
    </citation>
    <scope>NUCLEOTIDE SEQUENCE</scope>
    <source>
        <strain evidence="1">CGMCC 1.15760</strain>
    </source>
</reference>
<evidence type="ECO:0000313" key="1">
    <source>
        <dbReference type="EMBL" id="GGG34224.1"/>
    </source>
</evidence>
<proteinExistence type="predicted"/>
<comment type="caution">
    <text evidence="1">The sequence shown here is derived from an EMBL/GenBank/DDBJ whole genome shotgun (WGS) entry which is preliminary data.</text>
</comment>
<gene>
    <name evidence="1" type="ORF">GCM10007425_31180</name>
</gene>
<evidence type="ECO:0000313" key="2">
    <source>
        <dbReference type="Proteomes" id="UP000616608"/>
    </source>
</evidence>
<dbReference type="AlphaFoldDB" id="A0A917GB30"/>
<name>A0A917GB30_9BACI</name>
<dbReference type="RefSeq" id="WP_188615999.1">
    <property type="nucleotide sequence ID" value="NZ_BMJT01000020.1"/>
</dbReference>